<dbReference type="PANTHER" id="PTHR43701:SF2">
    <property type="entry name" value="MEMBRANE TRANSPORTER PROTEIN YJNA-RELATED"/>
    <property type="match status" value="1"/>
</dbReference>
<comment type="subcellular location">
    <subcellularLocation>
        <location evidence="6">Cell membrane</location>
        <topology evidence="6">Multi-pass membrane protein</topology>
    </subcellularLocation>
    <subcellularLocation>
        <location evidence="1">Membrane</location>
        <topology evidence="1">Multi-pass membrane protein</topology>
    </subcellularLocation>
</comment>
<dbReference type="EMBL" id="CP002360">
    <property type="protein sequence ID" value="AEE96869.1"/>
    <property type="molecule type" value="Genomic_DNA"/>
</dbReference>
<feature type="transmembrane region" description="Helical" evidence="6">
    <location>
        <begin position="95"/>
        <end position="113"/>
    </location>
</feature>
<keyword evidence="8" id="KW-1185">Reference proteome</keyword>
<evidence type="ECO:0000256" key="1">
    <source>
        <dbReference type="ARBA" id="ARBA00004141"/>
    </source>
</evidence>
<dbReference type="STRING" id="697281.Mahau_1688"/>
<comment type="similarity">
    <text evidence="2 6">Belongs to the 4-toluene sulfonate uptake permease (TSUP) (TC 2.A.102) family.</text>
</comment>
<dbReference type="eggNOG" id="COG0730">
    <property type="taxonomic scope" value="Bacteria"/>
</dbReference>
<protein>
    <recommendedName>
        <fullName evidence="6">Probable membrane transporter protein</fullName>
    </recommendedName>
</protein>
<name>F3ZZP3_MAHA5</name>
<evidence type="ECO:0000256" key="6">
    <source>
        <dbReference type="RuleBase" id="RU363041"/>
    </source>
</evidence>
<dbReference type="Proteomes" id="UP000008457">
    <property type="component" value="Chromosome"/>
</dbReference>
<evidence type="ECO:0000256" key="2">
    <source>
        <dbReference type="ARBA" id="ARBA00009142"/>
    </source>
</evidence>
<sequence>MIWMFIIGLLSGIISGMGIGGGTILIPALILFGGIEQHVAQSVNLTAFIPTAIIAIAIHWKNGNIKYKLAIWITISGIAGALIGSWMAIGLSSRTLRISFGIFLMIMGIYEFFRKT</sequence>
<reference evidence="7 8" key="2">
    <citation type="journal article" date="2011" name="Stand. Genomic Sci.">
        <title>Complete genome sequence of Mahella australiensis type strain (50-1 BON).</title>
        <authorList>
            <person name="Sikorski J."/>
            <person name="Teshima H."/>
            <person name="Nolan M."/>
            <person name="Lucas S."/>
            <person name="Hammon N."/>
            <person name="Deshpande S."/>
            <person name="Cheng J.F."/>
            <person name="Pitluck S."/>
            <person name="Liolios K."/>
            <person name="Pagani I."/>
            <person name="Ivanova N."/>
            <person name="Huntemann M."/>
            <person name="Mavromatis K."/>
            <person name="Ovchinikova G."/>
            <person name="Pati A."/>
            <person name="Tapia R."/>
            <person name="Han C."/>
            <person name="Goodwin L."/>
            <person name="Chen A."/>
            <person name="Palaniappan K."/>
            <person name="Land M."/>
            <person name="Hauser L."/>
            <person name="Ngatchou-Djao O.D."/>
            <person name="Rohde M."/>
            <person name="Pukall R."/>
            <person name="Spring S."/>
            <person name="Abt B."/>
            <person name="Goker M."/>
            <person name="Detter J.C."/>
            <person name="Woyke T."/>
            <person name="Bristow J."/>
            <person name="Markowitz V."/>
            <person name="Hugenholtz P."/>
            <person name="Eisen J.A."/>
            <person name="Kyrpides N.C."/>
            <person name="Klenk H.P."/>
            <person name="Lapidus A."/>
        </authorList>
    </citation>
    <scope>NUCLEOTIDE SEQUENCE [LARGE SCALE GENOMIC DNA]</scope>
    <source>
        <strain evidence="8">DSM 15567 / CIP 107919 / 50-1 BON</strain>
    </source>
</reference>
<gene>
    <name evidence="7" type="ordered locus">Mahau_1688</name>
</gene>
<keyword evidence="5 6" id="KW-0472">Membrane</keyword>
<dbReference type="InterPro" id="IPR051598">
    <property type="entry name" value="TSUP/Inactive_protease-like"/>
</dbReference>
<dbReference type="Pfam" id="PF01925">
    <property type="entry name" value="TauE"/>
    <property type="match status" value="1"/>
</dbReference>
<evidence type="ECO:0000256" key="4">
    <source>
        <dbReference type="ARBA" id="ARBA00022989"/>
    </source>
</evidence>
<proteinExistence type="inferred from homology"/>
<dbReference type="AlphaFoldDB" id="F3ZZP3"/>
<feature type="transmembrane region" description="Helical" evidence="6">
    <location>
        <begin position="38"/>
        <end position="57"/>
    </location>
</feature>
<organism evidence="7 8">
    <name type="scientific">Mahella australiensis (strain DSM 15567 / CIP 107919 / 50-1 BON)</name>
    <dbReference type="NCBI Taxonomy" id="697281"/>
    <lineage>
        <taxon>Bacteria</taxon>
        <taxon>Bacillati</taxon>
        <taxon>Bacillota</taxon>
        <taxon>Clostridia</taxon>
        <taxon>Thermoanaerobacterales</taxon>
        <taxon>Thermoanaerobacterales Family IV. Incertae Sedis</taxon>
        <taxon>Mahella</taxon>
    </lineage>
</organism>
<feature type="transmembrane region" description="Helical" evidence="6">
    <location>
        <begin position="69"/>
        <end position="89"/>
    </location>
</feature>
<dbReference type="PANTHER" id="PTHR43701">
    <property type="entry name" value="MEMBRANE TRANSPORTER PROTEIN MJ0441-RELATED"/>
    <property type="match status" value="1"/>
</dbReference>
<evidence type="ECO:0000313" key="7">
    <source>
        <dbReference type="EMBL" id="AEE96869.1"/>
    </source>
</evidence>
<reference evidence="8" key="1">
    <citation type="submission" date="2010-11" db="EMBL/GenBank/DDBJ databases">
        <title>The complete genome of Mahella australiensis DSM 15567.</title>
        <authorList>
            <consortium name="US DOE Joint Genome Institute (JGI-PGF)"/>
            <person name="Lucas S."/>
            <person name="Copeland A."/>
            <person name="Lapidus A."/>
            <person name="Bruce D."/>
            <person name="Goodwin L."/>
            <person name="Pitluck S."/>
            <person name="Kyrpides N."/>
            <person name="Mavromatis K."/>
            <person name="Pagani I."/>
            <person name="Ivanova N."/>
            <person name="Teshima H."/>
            <person name="Brettin T."/>
            <person name="Detter J.C."/>
            <person name="Han C."/>
            <person name="Tapia R."/>
            <person name="Land M."/>
            <person name="Hauser L."/>
            <person name="Markowitz V."/>
            <person name="Cheng J.-F."/>
            <person name="Hugenholtz P."/>
            <person name="Woyke T."/>
            <person name="Wu D."/>
            <person name="Spring S."/>
            <person name="Pukall R."/>
            <person name="Steenblock K."/>
            <person name="Schneider S."/>
            <person name="Klenk H.-P."/>
            <person name="Eisen J.A."/>
        </authorList>
    </citation>
    <scope>NUCLEOTIDE SEQUENCE [LARGE SCALE GENOMIC DNA]</scope>
    <source>
        <strain evidence="8">DSM 15567 / CIP 107919 / 50-1 BON</strain>
    </source>
</reference>
<dbReference type="HOGENOM" id="CLU_045498_13_1_9"/>
<dbReference type="GO" id="GO:0005886">
    <property type="term" value="C:plasma membrane"/>
    <property type="evidence" value="ECO:0007669"/>
    <property type="project" value="UniProtKB-SubCell"/>
</dbReference>
<keyword evidence="3 6" id="KW-0812">Transmembrane</keyword>
<feature type="transmembrane region" description="Helical" evidence="6">
    <location>
        <begin position="7"/>
        <end position="32"/>
    </location>
</feature>
<dbReference type="InterPro" id="IPR002781">
    <property type="entry name" value="TM_pro_TauE-like"/>
</dbReference>
<keyword evidence="6" id="KW-1003">Cell membrane</keyword>
<keyword evidence="4 6" id="KW-1133">Transmembrane helix</keyword>
<evidence type="ECO:0000313" key="8">
    <source>
        <dbReference type="Proteomes" id="UP000008457"/>
    </source>
</evidence>
<accession>F3ZZP3</accession>
<dbReference type="KEGG" id="mas:Mahau_1688"/>
<evidence type="ECO:0000256" key="3">
    <source>
        <dbReference type="ARBA" id="ARBA00022692"/>
    </source>
</evidence>
<evidence type="ECO:0000256" key="5">
    <source>
        <dbReference type="ARBA" id="ARBA00023136"/>
    </source>
</evidence>